<evidence type="ECO:0000256" key="14">
    <source>
        <dbReference type="RuleBase" id="RU003974"/>
    </source>
</evidence>
<evidence type="ECO:0000256" key="1">
    <source>
        <dbReference type="ARBA" id="ARBA00004496"/>
    </source>
</evidence>
<feature type="domain" description="PLAT" evidence="15">
    <location>
        <begin position="2"/>
        <end position="117"/>
    </location>
</feature>
<dbReference type="Ensembl" id="ENSHCOT00000009551.1">
    <property type="protein sequence ID" value="ENSHCOP00000019110.1"/>
    <property type="gene ID" value="ENSHCOG00000004208.1"/>
</dbReference>
<protein>
    <submittedName>
        <fullName evidence="17">Arachidonate 12-lipoxygenase, 12R-type-like</fullName>
    </submittedName>
</protein>
<dbReference type="PRINTS" id="PR00467">
    <property type="entry name" value="MAMLPOXGNASE"/>
</dbReference>
<feature type="binding site" evidence="11">
    <location>
        <position position="79"/>
    </location>
    <ligand>
        <name>Ca(2+)</name>
        <dbReference type="ChEBI" id="CHEBI:29108"/>
        <label>1</label>
    </ligand>
</feature>
<evidence type="ECO:0000256" key="3">
    <source>
        <dbReference type="ARBA" id="ARBA00009419"/>
    </source>
</evidence>
<feature type="binding site" evidence="10">
    <location>
        <position position="633"/>
    </location>
    <ligand>
        <name>Fe cation</name>
        <dbReference type="ChEBI" id="CHEBI:24875"/>
        <note>catalytic</note>
    </ligand>
</feature>
<comment type="pathway">
    <text evidence="2">Lipid metabolism.</text>
</comment>
<keyword evidence="5 10" id="KW-0479">Metal-binding</keyword>
<dbReference type="GO" id="GO:0016702">
    <property type="term" value="F:oxidoreductase activity, acting on single donors with incorporation of molecular oxygen, incorporation of two atoms of oxygen"/>
    <property type="evidence" value="ECO:0007669"/>
    <property type="project" value="InterPro"/>
</dbReference>
<keyword evidence="9" id="KW-0443">Lipid metabolism</keyword>
<feature type="binding site" evidence="10">
    <location>
        <position position="337"/>
    </location>
    <ligand>
        <name>Fe cation</name>
        <dbReference type="ChEBI" id="CHEBI:24875"/>
        <note>catalytic</note>
    </ligand>
</feature>
<comment type="subcellular location">
    <subcellularLocation>
        <location evidence="1">Cytoplasm</location>
    </subcellularLocation>
</comment>
<dbReference type="InterPro" id="IPR020833">
    <property type="entry name" value="LipOase_Fe_BS"/>
</dbReference>
<evidence type="ECO:0000256" key="10">
    <source>
        <dbReference type="PIRSR" id="PIRSR601885-1"/>
    </source>
</evidence>
<dbReference type="GO" id="GO:0005737">
    <property type="term" value="C:cytoplasm"/>
    <property type="evidence" value="ECO:0007669"/>
    <property type="project" value="UniProtKB-SubCell"/>
</dbReference>
<dbReference type="GeneTree" id="ENSGT00940000155191"/>
<evidence type="ECO:0000256" key="5">
    <source>
        <dbReference type="ARBA" id="ARBA00022723"/>
    </source>
</evidence>
<dbReference type="SUPFAM" id="SSF49723">
    <property type="entry name" value="Lipase/lipooxygenase domain (PLAT/LH2 domain)"/>
    <property type="match status" value="1"/>
</dbReference>
<dbReference type="GO" id="GO:0034440">
    <property type="term" value="P:lipid oxidation"/>
    <property type="evidence" value="ECO:0007669"/>
    <property type="project" value="InterPro"/>
</dbReference>
<feature type="binding site" evidence="11">
    <location>
        <position position="78"/>
    </location>
    <ligand>
        <name>Ca(2+)</name>
        <dbReference type="ChEBI" id="CHEBI:29108"/>
        <label>1</label>
    </ligand>
</feature>
<evidence type="ECO:0000256" key="9">
    <source>
        <dbReference type="ARBA" id="ARBA00023098"/>
    </source>
</evidence>
<dbReference type="Pfam" id="PF00305">
    <property type="entry name" value="Lipoxygenase"/>
    <property type="match status" value="1"/>
</dbReference>
<dbReference type="PROSITE" id="PS50095">
    <property type="entry name" value="PLAT"/>
    <property type="match status" value="1"/>
</dbReference>
<organism evidence="17 18">
    <name type="scientific">Hippocampus comes</name>
    <name type="common">Tiger tail seahorse</name>
    <dbReference type="NCBI Taxonomy" id="109280"/>
    <lineage>
        <taxon>Eukaryota</taxon>
        <taxon>Metazoa</taxon>
        <taxon>Chordata</taxon>
        <taxon>Craniata</taxon>
        <taxon>Vertebrata</taxon>
        <taxon>Euteleostomi</taxon>
        <taxon>Actinopterygii</taxon>
        <taxon>Neopterygii</taxon>
        <taxon>Teleostei</taxon>
        <taxon>Neoteleostei</taxon>
        <taxon>Acanthomorphata</taxon>
        <taxon>Syngnathiaria</taxon>
        <taxon>Syngnathiformes</taxon>
        <taxon>Syngnathoidei</taxon>
        <taxon>Syngnathidae</taxon>
        <taxon>Hippocampus</taxon>
    </lineage>
</organism>
<evidence type="ECO:0000313" key="17">
    <source>
        <dbReference type="Ensembl" id="ENSHCOP00000019110.1"/>
    </source>
</evidence>
<dbReference type="InterPro" id="IPR000907">
    <property type="entry name" value="LipOase"/>
</dbReference>
<comment type="caution">
    <text evidence="13">Lacks conserved residue(s) required for the propagation of feature annotation.</text>
</comment>
<proteinExistence type="inferred from homology"/>
<dbReference type="PROSITE" id="PS00711">
    <property type="entry name" value="LIPOXYGENASE_1"/>
    <property type="match status" value="1"/>
</dbReference>
<evidence type="ECO:0000256" key="2">
    <source>
        <dbReference type="ARBA" id="ARBA00005189"/>
    </source>
</evidence>
<dbReference type="InterPro" id="IPR036226">
    <property type="entry name" value="LipOase_C_sf"/>
</dbReference>
<dbReference type="Pfam" id="PF01477">
    <property type="entry name" value="PLAT"/>
    <property type="match status" value="1"/>
</dbReference>
<feature type="binding site" evidence="10">
    <location>
        <position position="332"/>
    </location>
    <ligand>
        <name>Fe cation</name>
        <dbReference type="ChEBI" id="CHEBI:24875"/>
        <note>catalytic</note>
    </ligand>
</feature>
<dbReference type="SMART" id="SM00308">
    <property type="entry name" value="LH2"/>
    <property type="match status" value="1"/>
</dbReference>
<dbReference type="InterPro" id="IPR036392">
    <property type="entry name" value="PLAT/LH2_dom_sf"/>
</dbReference>
<feature type="domain" description="Lipoxygenase" evidence="16">
    <location>
        <begin position="193"/>
        <end position="633"/>
    </location>
</feature>
<feature type="binding site" evidence="10">
    <location>
        <position position="510"/>
    </location>
    <ligand>
        <name>Fe cation</name>
        <dbReference type="ChEBI" id="CHEBI:24875"/>
        <note>catalytic</note>
    </ligand>
</feature>
<evidence type="ECO:0000313" key="18">
    <source>
        <dbReference type="Proteomes" id="UP000264820"/>
    </source>
</evidence>
<evidence type="ECO:0000259" key="16">
    <source>
        <dbReference type="PROSITE" id="PS51393"/>
    </source>
</evidence>
<dbReference type="InterPro" id="IPR001885">
    <property type="entry name" value="LipOase_mml"/>
</dbReference>
<evidence type="ECO:0000256" key="13">
    <source>
        <dbReference type="PROSITE-ProRule" id="PRU00152"/>
    </source>
</evidence>
<accession>A0A3Q3DS31</accession>
<evidence type="ECO:0000259" key="15">
    <source>
        <dbReference type="PROSITE" id="PS50095"/>
    </source>
</evidence>
<feature type="site" description="Essential for stabilizing binding to COTL1" evidence="12">
    <location>
        <position position="102"/>
    </location>
</feature>
<keyword evidence="8 10" id="KW-0408">Iron</keyword>
<evidence type="ECO:0000256" key="12">
    <source>
        <dbReference type="PIRSR" id="PIRSR601885-3"/>
    </source>
</evidence>
<dbReference type="InterPro" id="IPR020834">
    <property type="entry name" value="LipOase_CS"/>
</dbReference>
<comment type="similarity">
    <text evidence="3 14">Belongs to the lipoxygenase family.</text>
</comment>
<name>A0A3Q3DS31_HIPCM</name>
<dbReference type="STRING" id="109280.ENSHCOP00000019110"/>
<evidence type="ECO:0000256" key="6">
    <source>
        <dbReference type="ARBA" id="ARBA00022964"/>
    </source>
</evidence>
<dbReference type="Gene3D" id="1.20.245.10">
    <property type="entry name" value="Lipoxygenase-1, Domain 5"/>
    <property type="match status" value="1"/>
</dbReference>
<dbReference type="SUPFAM" id="SSF48484">
    <property type="entry name" value="Lipoxigenase"/>
    <property type="match status" value="1"/>
</dbReference>
<dbReference type="InterPro" id="IPR001024">
    <property type="entry name" value="PLAT/LH2_dom"/>
</dbReference>
<dbReference type="PROSITE" id="PS51393">
    <property type="entry name" value="LIPOXYGENASE_3"/>
    <property type="match status" value="1"/>
</dbReference>
<keyword evidence="7 14" id="KW-0560">Oxidoreductase</keyword>
<evidence type="ECO:0000256" key="4">
    <source>
        <dbReference type="ARBA" id="ARBA00022490"/>
    </source>
</evidence>
<comment type="cofactor">
    <cofactor evidence="10">
        <name>Fe cation</name>
        <dbReference type="ChEBI" id="CHEBI:24875"/>
    </cofactor>
    <text evidence="10">Binds 1 Fe cation per subunit.</text>
</comment>
<dbReference type="Gene3D" id="2.60.60.20">
    <property type="entry name" value="PLAT/LH2 domain"/>
    <property type="match status" value="1"/>
</dbReference>
<evidence type="ECO:0000256" key="11">
    <source>
        <dbReference type="PIRSR" id="PIRSR601885-2"/>
    </source>
</evidence>
<dbReference type="AlphaFoldDB" id="A0A3Q3DS31"/>
<sequence>MVDYEVTVYTGNRVHATTVNPVHIKLVGTDGESDRTWLRSLVIFRGAVTTYTVSCPNSLGRLLLIELDKRQFFILPGDAWFPDKVEIKSPENDIYTFPIYCWISDSETHRFREGKALRIFDESHPLGQYAREQELSRRNVDYGWDLYAQGLPYSIKADGPSETEQFGGTDDAEILGCSCMVTENFFPDYVQQHWKEDDFFAYQYLNGPHPTLIRRCKTLPGNFPVTDDMVFIPNGSNLSNELKRGNIYLCDYKHLDGLQANTVQGIQQYMMAPLVLFHKRPDDKLMPIAIQLKQTPAEDNPIFLPTDSTYDWLTAKIFVRSADFTEHQLNAHLLRTHLLAEVFAVSLLRNLPMVHPLYKLLVPHTRYTLQINEQARDTLIGPKGSFTLFAASGGESVTKILARSQSSITYRSLCIHEDIADRDMQDVPNFYYRDDGLQIWNIIFVQGVIKYYYKSDDDIQRDSELQTYIGDIFEHGFLSQPQSGIPQSFTTVSELIKFTTMVMFTSSCQHAAVNSGQFDYGGWMPNTPPTLQRPPPTKKGTTSEATMLQTLPVINVTVQGMAVVWLLSRQSSDFVPLGHYPEDHFTEEIPRQLQKDYKAELDKLSTTINNRNKTLEIPYTYLDPKNVENSVAI</sequence>
<keyword evidence="18" id="KW-1185">Reference proteome</keyword>
<dbReference type="PROSITE" id="PS00081">
    <property type="entry name" value="LIPOXYGENASE_2"/>
    <property type="match status" value="1"/>
</dbReference>
<evidence type="ECO:0000256" key="8">
    <source>
        <dbReference type="ARBA" id="ARBA00023004"/>
    </source>
</evidence>
<keyword evidence="4" id="KW-0963">Cytoplasm</keyword>
<dbReference type="Proteomes" id="UP000264820">
    <property type="component" value="Unplaced"/>
</dbReference>
<dbReference type="GO" id="GO:0005506">
    <property type="term" value="F:iron ion binding"/>
    <property type="evidence" value="ECO:0007669"/>
    <property type="project" value="InterPro"/>
</dbReference>
<dbReference type="PRINTS" id="PR00087">
    <property type="entry name" value="LIPOXYGENASE"/>
</dbReference>
<keyword evidence="6 14" id="KW-0223">Dioxygenase</keyword>
<evidence type="ECO:0000256" key="7">
    <source>
        <dbReference type="ARBA" id="ARBA00023002"/>
    </source>
</evidence>
<reference evidence="17" key="1">
    <citation type="submission" date="2025-08" db="UniProtKB">
        <authorList>
            <consortium name="Ensembl"/>
        </authorList>
    </citation>
    <scope>IDENTIFICATION</scope>
</reference>
<dbReference type="Gene3D" id="3.10.450.60">
    <property type="match status" value="1"/>
</dbReference>
<dbReference type="FunFam" id="1.20.245.10:FF:000001">
    <property type="entry name" value="Arachidonate 5-lipoxygenase a"/>
    <property type="match status" value="1"/>
</dbReference>
<dbReference type="PANTHER" id="PTHR11771">
    <property type="entry name" value="LIPOXYGENASE"/>
    <property type="match status" value="1"/>
</dbReference>
<reference evidence="17" key="2">
    <citation type="submission" date="2025-09" db="UniProtKB">
        <authorList>
            <consortium name="Ensembl"/>
        </authorList>
    </citation>
    <scope>IDENTIFICATION</scope>
</reference>
<keyword evidence="11" id="KW-0106">Calcium</keyword>
<dbReference type="InterPro" id="IPR013819">
    <property type="entry name" value="LipOase_C"/>
</dbReference>
<dbReference type="OMA" id="YKITCEH"/>